<evidence type="ECO:0000256" key="1">
    <source>
        <dbReference type="SAM" id="Phobius"/>
    </source>
</evidence>
<feature type="transmembrane region" description="Helical" evidence="1">
    <location>
        <begin position="16"/>
        <end position="37"/>
    </location>
</feature>
<keyword evidence="1" id="KW-1133">Transmembrane helix</keyword>
<sequence length="270" mass="30411">MTSSGFMNRKQEIRDAFVYLLIVLATYFFCQTLIVIIHEHIHSTTAYLLGNMANPLAIYWGNPITLSGWDEGVEYSALFAAGEGVHAAIIAVMPLIFHAIVVTGGIYLLLSRALLQKKWAYHLVFWFIIVNLAELIAYMPIRAFSLHGDIGNINHGLGLNPWITLVVGMPLVLIMLYYLLRHVLPGMYGMVAGDSPLKQYVILITMAFFLFLFSSGIRMAQAQEWLMSLICFLAFALVILSCRPNLPWVVAEEQQFTEKIKQAGHELKTE</sequence>
<feature type="transmembrane region" description="Helical" evidence="1">
    <location>
        <begin position="119"/>
        <end position="141"/>
    </location>
</feature>
<dbReference type="Proteomes" id="UP001143747">
    <property type="component" value="Unassembled WGS sequence"/>
</dbReference>
<evidence type="ECO:0000313" key="3">
    <source>
        <dbReference type="Proteomes" id="UP001143747"/>
    </source>
</evidence>
<organism evidence="2 3">
    <name type="scientific">Methanogenium marinum</name>
    <dbReference type="NCBI Taxonomy" id="348610"/>
    <lineage>
        <taxon>Archaea</taxon>
        <taxon>Methanobacteriati</taxon>
        <taxon>Methanobacteriota</taxon>
        <taxon>Stenosarchaea group</taxon>
        <taxon>Methanomicrobia</taxon>
        <taxon>Methanomicrobiales</taxon>
        <taxon>Methanomicrobiaceae</taxon>
        <taxon>Methanogenium</taxon>
    </lineage>
</organism>
<keyword evidence="1" id="KW-0472">Membrane</keyword>
<comment type="caution">
    <text evidence="2">The sequence shown here is derived from an EMBL/GenBank/DDBJ whole genome shotgun (WGS) entry which is preliminary data.</text>
</comment>
<keyword evidence="3" id="KW-1185">Reference proteome</keyword>
<dbReference type="RefSeq" id="WP_274924820.1">
    <property type="nucleotide sequence ID" value="NZ_JAKELO010000002.1"/>
</dbReference>
<protein>
    <submittedName>
        <fullName evidence="2">Uncharacterized protein</fullName>
    </submittedName>
</protein>
<gene>
    <name evidence="2" type="ORF">L0665_06125</name>
</gene>
<feature type="transmembrane region" description="Helical" evidence="1">
    <location>
        <begin position="225"/>
        <end position="242"/>
    </location>
</feature>
<evidence type="ECO:0000313" key="2">
    <source>
        <dbReference type="EMBL" id="MDE4908185.1"/>
    </source>
</evidence>
<feature type="transmembrane region" description="Helical" evidence="1">
    <location>
        <begin position="161"/>
        <end position="180"/>
    </location>
</feature>
<dbReference type="EMBL" id="JAKELO010000002">
    <property type="protein sequence ID" value="MDE4908185.1"/>
    <property type="molecule type" value="Genomic_DNA"/>
</dbReference>
<keyword evidence="1" id="KW-0812">Transmembrane</keyword>
<dbReference type="AlphaFoldDB" id="A0A9Q4PVM6"/>
<proteinExistence type="predicted"/>
<reference evidence="2" key="1">
    <citation type="submission" date="2022-01" db="EMBL/GenBank/DDBJ databases">
        <title>Draft genome of Methanogenium marinum DSM 15558.</title>
        <authorList>
            <person name="Chen S.-C."/>
            <person name="You Y.-T."/>
        </authorList>
    </citation>
    <scope>NUCLEOTIDE SEQUENCE</scope>
    <source>
        <strain evidence="2">DSM 15558</strain>
    </source>
</reference>
<accession>A0A9Q4PVM6</accession>
<name>A0A9Q4PVM6_9EURY</name>
<feature type="transmembrane region" description="Helical" evidence="1">
    <location>
        <begin position="85"/>
        <end position="110"/>
    </location>
</feature>
<feature type="transmembrane region" description="Helical" evidence="1">
    <location>
        <begin position="200"/>
        <end position="219"/>
    </location>
</feature>